<name>A0A9D4KYF5_DREPO</name>
<protein>
    <submittedName>
        <fullName evidence="1">Uncharacterized protein</fullName>
    </submittedName>
</protein>
<reference evidence="1" key="1">
    <citation type="journal article" date="2019" name="bioRxiv">
        <title>The Genome of the Zebra Mussel, Dreissena polymorpha: A Resource for Invasive Species Research.</title>
        <authorList>
            <person name="McCartney M.A."/>
            <person name="Auch B."/>
            <person name="Kono T."/>
            <person name="Mallez S."/>
            <person name="Zhang Y."/>
            <person name="Obille A."/>
            <person name="Becker A."/>
            <person name="Abrahante J.E."/>
            <person name="Garbe J."/>
            <person name="Badalamenti J.P."/>
            <person name="Herman A."/>
            <person name="Mangelson H."/>
            <person name="Liachko I."/>
            <person name="Sullivan S."/>
            <person name="Sone E.D."/>
            <person name="Koren S."/>
            <person name="Silverstein K.A.T."/>
            <person name="Beckman K.B."/>
            <person name="Gohl D.M."/>
        </authorList>
    </citation>
    <scope>NUCLEOTIDE SEQUENCE</scope>
    <source>
        <strain evidence="1">Duluth1</strain>
        <tissue evidence="1">Whole animal</tissue>
    </source>
</reference>
<proteinExistence type="predicted"/>
<dbReference type="EMBL" id="JAIWYP010000003">
    <property type="protein sequence ID" value="KAH3848271.1"/>
    <property type="molecule type" value="Genomic_DNA"/>
</dbReference>
<evidence type="ECO:0000313" key="2">
    <source>
        <dbReference type="Proteomes" id="UP000828390"/>
    </source>
</evidence>
<dbReference type="Proteomes" id="UP000828390">
    <property type="component" value="Unassembled WGS sequence"/>
</dbReference>
<comment type="caution">
    <text evidence="1">The sequence shown here is derived from an EMBL/GenBank/DDBJ whole genome shotgun (WGS) entry which is preliminary data.</text>
</comment>
<organism evidence="1 2">
    <name type="scientific">Dreissena polymorpha</name>
    <name type="common">Zebra mussel</name>
    <name type="synonym">Mytilus polymorpha</name>
    <dbReference type="NCBI Taxonomy" id="45954"/>
    <lineage>
        <taxon>Eukaryota</taxon>
        <taxon>Metazoa</taxon>
        <taxon>Spiralia</taxon>
        <taxon>Lophotrochozoa</taxon>
        <taxon>Mollusca</taxon>
        <taxon>Bivalvia</taxon>
        <taxon>Autobranchia</taxon>
        <taxon>Heteroconchia</taxon>
        <taxon>Euheterodonta</taxon>
        <taxon>Imparidentia</taxon>
        <taxon>Neoheterodontei</taxon>
        <taxon>Myida</taxon>
        <taxon>Dreissenoidea</taxon>
        <taxon>Dreissenidae</taxon>
        <taxon>Dreissena</taxon>
    </lineage>
</organism>
<sequence length="50" mass="5914">MYQHGFSAHESEVEGAHSRFILEISWSKLQPKRWADTKVFPMPGNKRNRQ</sequence>
<keyword evidence="2" id="KW-1185">Reference proteome</keyword>
<dbReference type="AlphaFoldDB" id="A0A9D4KYF5"/>
<reference evidence="1" key="2">
    <citation type="submission" date="2020-11" db="EMBL/GenBank/DDBJ databases">
        <authorList>
            <person name="McCartney M.A."/>
            <person name="Auch B."/>
            <person name="Kono T."/>
            <person name="Mallez S."/>
            <person name="Becker A."/>
            <person name="Gohl D.M."/>
            <person name="Silverstein K.A.T."/>
            <person name="Koren S."/>
            <person name="Bechman K.B."/>
            <person name="Herman A."/>
            <person name="Abrahante J.E."/>
            <person name="Garbe J."/>
        </authorList>
    </citation>
    <scope>NUCLEOTIDE SEQUENCE</scope>
    <source>
        <strain evidence="1">Duluth1</strain>
        <tissue evidence="1">Whole animal</tissue>
    </source>
</reference>
<accession>A0A9D4KYF5</accession>
<gene>
    <name evidence="1" type="ORF">DPMN_090630</name>
</gene>
<evidence type="ECO:0000313" key="1">
    <source>
        <dbReference type="EMBL" id="KAH3848271.1"/>
    </source>
</evidence>